<evidence type="ECO:0000313" key="7">
    <source>
        <dbReference type="EMBL" id="AEH60548.1"/>
    </source>
</evidence>
<dbReference type="EMBL" id="CP002101">
    <property type="protein sequence ID" value="AEH60548.1"/>
    <property type="molecule type" value="Genomic_DNA"/>
</dbReference>
<gene>
    <name evidence="7" type="ordered locus">Mzhil_0681</name>
</gene>
<dbReference type="RefSeq" id="WP_013897987.1">
    <property type="nucleotide sequence ID" value="NC_015676.1"/>
</dbReference>
<protein>
    <submittedName>
        <fullName evidence="7">Radical SAM domain protein</fullName>
    </submittedName>
</protein>
<dbReference type="Proteomes" id="UP000006622">
    <property type="component" value="Chromosome"/>
</dbReference>
<dbReference type="NCBIfam" id="TIGR04038">
    <property type="entry name" value="tatD_link_rSAM"/>
    <property type="match status" value="1"/>
</dbReference>
<dbReference type="HOGENOM" id="CLU_1364481_0_0_2"/>
<name>F7XK83_METZD</name>
<dbReference type="GO" id="GO:0046872">
    <property type="term" value="F:metal ion binding"/>
    <property type="evidence" value="ECO:0007669"/>
    <property type="project" value="UniProtKB-KW"/>
</dbReference>
<dbReference type="PROSITE" id="PS51918">
    <property type="entry name" value="RADICAL_SAM"/>
    <property type="match status" value="1"/>
</dbReference>
<accession>F7XK83</accession>
<dbReference type="GO" id="GO:0003824">
    <property type="term" value="F:catalytic activity"/>
    <property type="evidence" value="ECO:0007669"/>
    <property type="project" value="InterPro"/>
</dbReference>
<dbReference type="InterPro" id="IPR058240">
    <property type="entry name" value="rSAM_sf"/>
</dbReference>
<evidence type="ECO:0000256" key="1">
    <source>
        <dbReference type="ARBA" id="ARBA00022485"/>
    </source>
</evidence>
<evidence type="ECO:0000256" key="3">
    <source>
        <dbReference type="ARBA" id="ARBA00022723"/>
    </source>
</evidence>
<keyword evidence="4" id="KW-0408">Iron</keyword>
<organism evidence="7 8">
    <name type="scientific">Methanosalsum zhilinae (strain DSM 4017 / NBRC 107636 / OCM 62 / WeN5)</name>
    <name type="common">Methanohalophilus zhilinae</name>
    <dbReference type="NCBI Taxonomy" id="679901"/>
    <lineage>
        <taxon>Archaea</taxon>
        <taxon>Methanobacteriati</taxon>
        <taxon>Methanobacteriota</taxon>
        <taxon>Stenosarchaea group</taxon>
        <taxon>Methanomicrobia</taxon>
        <taxon>Methanosarcinales</taxon>
        <taxon>Methanosarcinaceae</taxon>
        <taxon>Methanosalsum</taxon>
    </lineage>
</organism>
<dbReference type="InterPro" id="IPR007197">
    <property type="entry name" value="rSAM"/>
</dbReference>
<dbReference type="InterPro" id="IPR023821">
    <property type="entry name" value="rSAM_TatD-assoc"/>
</dbReference>
<keyword evidence="5" id="KW-0411">Iron-sulfur</keyword>
<dbReference type="InterPro" id="IPR013785">
    <property type="entry name" value="Aldolase_TIM"/>
</dbReference>
<keyword evidence="2" id="KW-0949">S-adenosyl-L-methionine</keyword>
<dbReference type="SFLD" id="SFLDG01111">
    <property type="entry name" value="Uncharacterised_Radical_SAM_Su"/>
    <property type="match status" value="1"/>
</dbReference>
<dbReference type="KEGG" id="mzh:Mzhil_0681"/>
<evidence type="ECO:0000256" key="2">
    <source>
        <dbReference type="ARBA" id="ARBA00022691"/>
    </source>
</evidence>
<dbReference type="SFLD" id="SFLDG01067">
    <property type="entry name" value="SPASM/twitch_domain_containing"/>
    <property type="match status" value="1"/>
</dbReference>
<dbReference type="STRING" id="679901.Mzhil_0681"/>
<reference evidence="7 8" key="1">
    <citation type="submission" date="2010-07" db="EMBL/GenBank/DDBJ databases">
        <title>The complete genome of Methanosalsum zhilinae DSM 4017.</title>
        <authorList>
            <consortium name="US DOE Joint Genome Institute (JGI-PGF)"/>
            <person name="Lucas S."/>
            <person name="Copeland A."/>
            <person name="Lapidus A."/>
            <person name="Glavina del Rio T."/>
            <person name="Dalin E."/>
            <person name="Tice H."/>
            <person name="Bruce D."/>
            <person name="Goodwin L."/>
            <person name="Pitluck S."/>
            <person name="Kyrpides N."/>
            <person name="Mavromatis K."/>
            <person name="Ovchinnikova G."/>
            <person name="Daligault H."/>
            <person name="Detter J.C."/>
            <person name="Han C."/>
            <person name="Tapia R."/>
            <person name="Larimer F."/>
            <person name="Land M."/>
            <person name="Hauser L."/>
            <person name="Markowitz V."/>
            <person name="Cheng J.-F."/>
            <person name="Hugenholtz P."/>
            <person name="Woyke T."/>
            <person name="Wu D."/>
            <person name="Spring S."/>
            <person name="Schueler E."/>
            <person name="Brambilla E."/>
            <person name="Klenk H.-P."/>
            <person name="Eisen J.A."/>
        </authorList>
    </citation>
    <scope>NUCLEOTIDE SEQUENCE [LARGE SCALE GENOMIC DNA]</scope>
    <source>
        <strain evidence="8">DSM 4017 / NBRC 107636 / OCM 62 / WeN5</strain>
    </source>
</reference>
<dbReference type="GeneID" id="10822292"/>
<dbReference type="AlphaFoldDB" id="F7XK83"/>
<dbReference type="CDD" id="cd01335">
    <property type="entry name" value="Radical_SAM"/>
    <property type="match status" value="1"/>
</dbReference>
<evidence type="ECO:0000256" key="4">
    <source>
        <dbReference type="ARBA" id="ARBA00023004"/>
    </source>
</evidence>
<keyword evidence="3" id="KW-0479">Metal-binding</keyword>
<proteinExistence type="predicted"/>
<dbReference type="SFLD" id="SFLDS00029">
    <property type="entry name" value="Radical_SAM"/>
    <property type="match status" value="1"/>
</dbReference>
<dbReference type="PANTHER" id="PTHR42836">
    <property type="entry name" value="7-CARBOXY-7-DEAZAGUANINE SYNTHASE"/>
    <property type="match status" value="1"/>
</dbReference>
<dbReference type="Gene3D" id="3.20.20.70">
    <property type="entry name" value="Aldolase class I"/>
    <property type="match status" value="1"/>
</dbReference>
<keyword evidence="1" id="KW-0004">4Fe-4S</keyword>
<evidence type="ECO:0000259" key="6">
    <source>
        <dbReference type="PROSITE" id="PS51918"/>
    </source>
</evidence>
<evidence type="ECO:0000313" key="8">
    <source>
        <dbReference type="Proteomes" id="UP000006622"/>
    </source>
</evidence>
<dbReference type="Pfam" id="PF04055">
    <property type="entry name" value="Radical_SAM"/>
    <property type="match status" value="1"/>
</dbReference>
<feature type="domain" description="Radical SAM core" evidence="6">
    <location>
        <begin position="19"/>
        <end position="207"/>
    </location>
</feature>
<keyword evidence="8" id="KW-1185">Reference proteome</keyword>
<dbReference type="SUPFAM" id="SSF102114">
    <property type="entry name" value="Radical SAM enzymes"/>
    <property type="match status" value="1"/>
</dbReference>
<dbReference type="PANTHER" id="PTHR42836:SF1">
    <property type="entry name" value="7-CARBOXY-7-DEAZAGUANINE SYNTHASE"/>
    <property type="match status" value="1"/>
</dbReference>
<dbReference type="GO" id="GO:0051539">
    <property type="term" value="F:4 iron, 4 sulfur cluster binding"/>
    <property type="evidence" value="ECO:0007669"/>
    <property type="project" value="UniProtKB-KW"/>
</dbReference>
<evidence type="ECO:0000256" key="5">
    <source>
        <dbReference type="ARBA" id="ARBA00023014"/>
    </source>
</evidence>
<dbReference type="OrthoDB" id="5620at2157"/>
<sequence>MNSKKIITDTNNEKGVITYPAHGNLYLNITNRCTAECTFCIRDLSNGVYGYNLNLSEEPSVDEIVNELEKHNLSAYREIVFTGFGEPTTRLDDLLHLISWLKKKGLYVRLDTNGHAELLYPHRDVVSELKDSGLDEVSVSMNAESEDLYNRLCRPYHKNAYSAMLEFVKKAIAADIKTRVTVVGMPEVNVEKCQQIAEQMGADFYVR</sequence>